<name>A0ABQ4F6K4_9ACTN</name>
<protein>
    <submittedName>
        <fullName evidence="2">Uncharacterized protein</fullName>
    </submittedName>
</protein>
<comment type="caution">
    <text evidence="2">The sequence shown here is derived from an EMBL/GenBank/DDBJ whole genome shotgun (WGS) entry which is preliminary data.</text>
</comment>
<dbReference type="EMBL" id="BOOB01000003">
    <property type="protein sequence ID" value="GIH30442.1"/>
    <property type="molecule type" value="Genomic_DNA"/>
</dbReference>
<evidence type="ECO:0000313" key="3">
    <source>
        <dbReference type="Proteomes" id="UP000651728"/>
    </source>
</evidence>
<reference evidence="2 3" key="1">
    <citation type="submission" date="2021-01" db="EMBL/GenBank/DDBJ databases">
        <title>Whole genome shotgun sequence of Microbispora amethystogenes NBRC 101907.</title>
        <authorList>
            <person name="Komaki H."/>
            <person name="Tamura T."/>
        </authorList>
    </citation>
    <scope>NUCLEOTIDE SEQUENCE [LARGE SCALE GENOMIC DNA]</scope>
    <source>
        <strain evidence="2 3">NBRC 101907</strain>
    </source>
</reference>
<evidence type="ECO:0000313" key="2">
    <source>
        <dbReference type="EMBL" id="GIH30442.1"/>
    </source>
</evidence>
<dbReference type="Proteomes" id="UP000651728">
    <property type="component" value="Unassembled WGS sequence"/>
</dbReference>
<evidence type="ECO:0000256" key="1">
    <source>
        <dbReference type="SAM" id="MobiDB-lite"/>
    </source>
</evidence>
<accession>A0ABQ4F6K4</accession>
<keyword evidence="3" id="KW-1185">Reference proteome</keyword>
<dbReference type="RefSeq" id="WP_204283916.1">
    <property type="nucleotide sequence ID" value="NZ_BAABEJ010000021.1"/>
</dbReference>
<feature type="compositionally biased region" description="Polar residues" evidence="1">
    <location>
        <begin position="24"/>
        <end position="38"/>
    </location>
</feature>
<sequence length="174" mass="18481">MLVVLALSASACAADEGAMPQPSPTASTTVSPQPTATPSEKAEEAVAAAYKGIYSAGRRAEHTPDGQRKPIIAPFVTEPLLSRMLRGIVALRAGGRFTWGAPVFHPFDIKVKGQKATLHDCQDNRNSGQMDEKTAKRVLHGSENTHLVATLLLVDGAWKVSTLEHVREPCSAGS</sequence>
<proteinExistence type="predicted"/>
<feature type="region of interest" description="Disordered" evidence="1">
    <location>
        <begin position="15"/>
        <end position="41"/>
    </location>
</feature>
<organism evidence="2 3">
    <name type="scientific">Microbispora amethystogenes</name>
    <dbReference type="NCBI Taxonomy" id="1427754"/>
    <lineage>
        <taxon>Bacteria</taxon>
        <taxon>Bacillati</taxon>
        <taxon>Actinomycetota</taxon>
        <taxon>Actinomycetes</taxon>
        <taxon>Streptosporangiales</taxon>
        <taxon>Streptosporangiaceae</taxon>
        <taxon>Microbispora</taxon>
    </lineage>
</organism>
<gene>
    <name evidence="2" type="ORF">Mam01_06060</name>
</gene>